<dbReference type="EMBL" id="CM001368">
    <property type="protein sequence ID" value="EHJ46917.1"/>
    <property type="molecule type" value="Genomic_DNA"/>
</dbReference>
<accession>G7Q5Y0</accession>
<proteinExistence type="predicted"/>
<dbReference type="HOGENOM" id="CLU_3389117_0_0_7"/>
<protein>
    <submittedName>
        <fullName evidence="1">Uncharacterized protein</fullName>
    </submittedName>
</protein>
<evidence type="ECO:0000313" key="2">
    <source>
        <dbReference type="Proteomes" id="UP000004662"/>
    </source>
</evidence>
<dbReference type="STRING" id="694327.DFW101_0901"/>
<organism evidence="1 2">
    <name type="scientific">Solidesulfovibrio carbinoliphilus subsp. oakridgensis</name>
    <dbReference type="NCBI Taxonomy" id="694327"/>
    <lineage>
        <taxon>Bacteria</taxon>
        <taxon>Pseudomonadati</taxon>
        <taxon>Thermodesulfobacteriota</taxon>
        <taxon>Desulfovibrionia</taxon>
        <taxon>Desulfovibrionales</taxon>
        <taxon>Desulfovibrionaceae</taxon>
        <taxon>Solidesulfovibrio</taxon>
    </lineage>
</organism>
<reference evidence="2" key="1">
    <citation type="journal article" date="2015" name="Genome Announc.">
        <title>High-Quality Draft Genome Sequence of Desulfovibrio carbinoliphilus FW-101-2B, an Organic Acid-Oxidizing Sulfate-Reducing Bacterium Isolated from Uranium(VI)-Contaminated Groundwater.</title>
        <authorList>
            <person name="Ramsay B.D."/>
            <person name="Hwang C."/>
            <person name="Woo H.L."/>
            <person name="Carroll S.L."/>
            <person name="Lucas S."/>
            <person name="Han J."/>
            <person name="Lapidus A.L."/>
            <person name="Cheng J.F."/>
            <person name="Goodwin L.A."/>
            <person name="Pitluck S."/>
            <person name="Peters L."/>
            <person name="Chertkov O."/>
            <person name="Held B."/>
            <person name="Detter J.C."/>
            <person name="Han C.S."/>
            <person name="Tapia R."/>
            <person name="Land M.L."/>
            <person name="Hauser L.J."/>
            <person name="Kyrpides N.C."/>
            <person name="Ivanova N.N."/>
            <person name="Mikhailova N."/>
            <person name="Pagani I."/>
            <person name="Woyke T."/>
            <person name="Arkin A.P."/>
            <person name="Dehal P."/>
            <person name="Chivian D."/>
            <person name="Criddle C.S."/>
            <person name="Wu W."/>
            <person name="Chakraborty R."/>
            <person name="Hazen T.C."/>
            <person name="Fields M.W."/>
        </authorList>
    </citation>
    <scope>NUCLEOTIDE SEQUENCE [LARGE SCALE GENOMIC DNA]</scope>
    <source>
        <strain evidence="2">FW-101-2B</strain>
    </source>
</reference>
<evidence type="ECO:0000313" key="1">
    <source>
        <dbReference type="EMBL" id="EHJ46917.1"/>
    </source>
</evidence>
<gene>
    <name evidence="1" type="ORF">DFW101_0901</name>
</gene>
<sequence length="32" mass="3811">MTIFDMARLLLADLSELKALVMRYLRLLYHSI</sequence>
<dbReference type="AlphaFoldDB" id="G7Q5Y0"/>
<keyword evidence="2" id="KW-1185">Reference proteome</keyword>
<name>G7Q5Y0_9BACT</name>
<dbReference type="Proteomes" id="UP000004662">
    <property type="component" value="Chromosome"/>
</dbReference>